<dbReference type="InterPro" id="IPR025714">
    <property type="entry name" value="Methyltranfer_dom"/>
</dbReference>
<feature type="signal peptide" evidence="4">
    <location>
        <begin position="1"/>
        <end position="25"/>
    </location>
</feature>
<dbReference type="SUPFAM" id="SSF53335">
    <property type="entry name" value="S-adenosyl-L-methionine-dependent methyltransferases"/>
    <property type="match status" value="1"/>
</dbReference>
<gene>
    <name evidence="6" type="ORF">LuPra_02189</name>
</gene>
<dbReference type="OrthoDB" id="5510758at2"/>
<dbReference type="STRING" id="1855912.LuPra_02189"/>
<dbReference type="KEGG" id="abac:LuPra_02189"/>
<evidence type="ECO:0000256" key="3">
    <source>
        <dbReference type="ARBA" id="ARBA00022691"/>
    </source>
</evidence>
<dbReference type="AlphaFoldDB" id="A0A143PKG7"/>
<dbReference type="RefSeq" id="WP_110170760.1">
    <property type="nucleotide sequence ID" value="NZ_CP015136.1"/>
</dbReference>
<dbReference type="EMBL" id="CP015136">
    <property type="protein sequence ID" value="AMY08981.1"/>
    <property type="molecule type" value="Genomic_DNA"/>
</dbReference>
<evidence type="ECO:0000313" key="6">
    <source>
        <dbReference type="EMBL" id="AMY08981.1"/>
    </source>
</evidence>
<sequence precursor="true">MSGLTYVARGVVAVALSLVAVSASAQAVADKAKPFEPVSGQAGKDVVWVPTPQATVDKMLDLTKVTPQDVVMDLGSGNGITVITAARRGATAVGVEFNPEMVALARRLATEAGVSGKATFVQGDLFEADLSKATVITLFLLPDINERLRPKLLDLKPGTRIASNSFDMGDWQPDAKTTSEGCQSWCTVMSWVVPAKVEGSWTLGQDTLALTQKYQMISGTLGKMPITGGTLNGDAISFTAGSRTYAGHVSGDRITGDGWSASKTR</sequence>
<accession>A0A143PKG7</accession>
<proteinExistence type="predicted"/>
<feature type="domain" description="Methyltransferase" evidence="5">
    <location>
        <begin position="69"/>
        <end position="188"/>
    </location>
</feature>
<dbReference type="Pfam" id="PF13847">
    <property type="entry name" value="Methyltransf_31"/>
    <property type="match status" value="1"/>
</dbReference>
<name>A0A143PKG7_LUTPR</name>
<dbReference type="InterPro" id="IPR026170">
    <property type="entry name" value="FAM173A/B"/>
</dbReference>
<keyword evidence="2 6" id="KW-0808">Transferase</keyword>
<dbReference type="Gene3D" id="3.40.50.150">
    <property type="entry name" value="Vaccinia Virus protein VP39"/>
    <property type="match status" value="1"/>
</dbReference>
<dbReference type="Proteomes" id="UP000076079">
    <property type="component" value="Chromosome"/>
</dbReference>
<protein>
    <submittedName>
        <fullName evidence="6">Arsenite S-adenosylmethyltransferase</fullName>
    </submittedName>
</protein>
<reference evidence="7" key="2">
    <citation type="submission" date="2016-04" db="EMBL/GenBank/DDBJ databases">
        <title>First Complete Genome Sequence of a Subdivision 6 Acidobacterium.</title>
        <authorList>
            <person name="Huang S."/>
            <person name="Vieira S."/>
            <person name="Bunk B."/>
            <person name="Riedel T."/>
            <person name="Sproeer C."/>
            <person name="Overmann J."/>
        </authorList>
    </citation>
    <scope>NUCLEOTIDE SEQUENCE [LARGE SCALE GENOMIC DNA]</scope>
    <source>
        <strain evidence="7">DSM 100886 HEG_-6_39</strain>
    </source>
</reference>
<dbReference type="GO" id="GO:0032259">
    <property type="term" value="P:methylation"/>
    <property type="evidence" value="ECO:0007669"/>
    <property type="project" value="UniProtKB-KW"/>
</dbReference>
<dbReference type="PANTHER" id="PTHR13610:SF11">
    <property type="entry name" value="METHYLTRANSFERASE DOMAIN-CONTAINING PROTEIN"/>
    <property type="match status" value="1"/>
</dbReference>
<evidence type="ECO:0000256" key="4">
    <source>
        <dbReference type="SAM" id="SignalP"/>
    </source>
</evidence>
<evidence type="ECO:0000256" key="2">
    <source>
        <dbReference type="ARBA" id="ARBA00022679"/>
    </source>
</evidence>
<keyword evidence="4" id="KW-0732">Signal</keyword>
<dbReference type="CDD" id="cd02440">
    <property type="entry name" value="AdoMet_MTases"/>
    <property type="match status" value="1"/>
</dbReference>
<evidence type="ECO:0000259" key="5">
    <source>
        <dbReference type="Pfam" id="PF13847"/>
    </source>
</evidence>
<feature type="chain" id="PRO_5007511532" evidence="4">
    <location>
        <begin position="26"/>
        <end position="265"/>
    </location>
</feature>
<keyword evidence="1 6" id="KW-0489">Methyltransferase</keyword>
<dbReference type="InterPro" id="IPR029063">
    <property type="entry name" value="SAM-dependent_MTases_sf"/>
</dbReference>
<evidence type="ECO:0000256" key="1">
    <source>
        <dbReference type="ARBA" id="ARBA00022603"/>
    </source>
</evidence>
<organism evidence="6 7">
    <name type="scientific">Luteitalea pratensis</name>
    <dbReference type="NCBI Taxonomy" id="1855912"/>
    <lineage>
        <taxon>Bacteria</taxon>
        <taxon>Pseudomonadati</taxon>
        <taxon>Acidobacteriota</taxon>
        <taxon>Vicinamibacteria</taxon>
        <taxon>Vicinamibacterales</taxon>
        <taxon>Vicinamibacteraceae</taxon>
        <taxon>Luteitalea</taxon>
    </lineage>
</organism>
<dbReference type="PANTHER" id="PTHR13610">
    <property type="entry name" value="METHYLTRANSFERASE DOMAIN-CONTAINING PROTEIN"/>
    <property type="match status" value="1"/>
</dbReference>
<keyword evidence="7" id="KW-1185">Reference proteome</keyword>
<dbReference type="GO" id="GO:0016279">
    <property type="term" value="F:protein-lysine N-methyltransferase activity"/>
    <property type="evidence" value="ECO:0007669"/>
    <property type="project" value="InterPro"/>
</dbReference>
<evidence type="ECO:0000313" key="7">
    <source>
        <dbReference type="Proteomes" id="UP000076079"/>
    </source>
</evidence>
<keyword evidence="3" id="KW-0949">S-adenosyl-L-methionine</keyword>
<reference evidence="6 7" key="1">
    <citation type="journal article" date="2016" name="Genome Announc.">
        <title>First Complete Genome Sequence of a Subdivision 6 Acidobacterium Strain.</title>
        <authorList>
            <person name="Huang S."/>
            <person name="Vieira S."/>
            <person name="Bunk B."/>
            <person name="Riedel T."/>
            <person name="Sproer C."/>
            <person name="Overmann J."/>
        </authorList>
    </citation>
    <scope>NUCLEOTIDE SEQUENCE [LARGE SCALE GENOMIC DNA]</scope>
    <source>
        <strain evidence="7">DSM 100886 HEG_-6_39</strain>
    </source>
</reference>